<dbReference type="InterPro" id="IPR003593">
    <property type="entry name" value="AAA+_ATPase"/>
</dbReference>
<protein>
    <recommendedName>
        <fullName evidence="1">AAA+ ATPase domain-containing protein</fullName>
    </recommendedName>
</protein>
<comment type="caution">
    <text evidence="2">The sequence shown here is derived from an EMBL/GenBank/DDBJ whole genome shotgun (WGS) entry which is preliminary data.</text>
</comment>
<feature type="domain" description="AAA+ ATPase" evidence="1">
    <location>
        <begin position="31"/>
        <end position="169"/>
    </location>
</feature>
<dbReference type="SMART" id="SM00382">
    <property type="entry name" value="AAA"/>
    <property type="match status" value="1"/>
</dbReference>
<evidence type="ECO:0000313" key="2">
    <source>
        <dbReference type="EMBL" id="GAA3197426.1"/>
    </source>
</evidence>
<sequence length="728" mass="75189">MTRRGIYAPGVVTTWPFVGREGELTAIVETTGIGLLVTGAPGVGKSRLLAEAAGLAPDEVTVLDARPGQGPSVPFGAFSHLLPVRVPVTDVALAVETILARGGSGRVLLVIDDVHLLDDDSAHLARALAGTGRVTLLASGVLPQPLSPLVLTSLPLAPLTDVQELLDGTVDEATAAHLAALSGGDLRYLHELVRAARATGVLDDGHWKDAPVPVPAPRPAEDTLTTRAEPLPAAPETVAAPGPTELGAWAEEPAGSLEEALARAALLASLGRAAEAETELGGAPRRPEDRARAALASKRAANLAYGLGRPEEADRVLAIALETVTTEESRQRLMVEKAFAALHRAASREALDLADDAAAITTAGPVTAARIHAVEAVAAALTGQSTAGLDKVRAGLQHIGAWSSQAPEVGALLEFARYSVWMSVGDLDAAGEEGAQEDPVARAAAQARVLRARGQVQAALREAWNGARLLSRGHSPFAGPCLGELAHAAALAGDLETARDALEAADKRALPTLRALWFPVALARPWYLVAQGAVGAAVHGLLDAAAAAEALELRPYALAALHDVVRLGAAGVVADRLAQLAEDAEGDLAALCARHADAAAAGDWSGLIGASFEFEELGMALHAAEAAAQAAEVHWDKQQAAAAGTRAWVLVQRCDQVRTPALRTAAVPDLSRVQYEIAELVAAGSSELDIAERLQMPSRTVAEQLVEICSKLGVSGPERLAVLLSPSV</sequence>
<proteinExistence type="predicted"/>
<dbReference type="InterPro" id="IPR036388">
    <property type="entry name" value="WH-like_DNA-bd_sf"/>
</dbReference>
<dbReference type="SUPFAM" id="SSF52540">
    <property type="entry name" value="P-loop containing nucleoside triphosphate hydrolases"/>
    <property type="match status" value="1"/>
</dbReference>
<dbReference type="SUPFAM" id="SSF46894">
    <property type="entry name" value="C-terminal effector domain of the bipartite response regulators"/>
    <property type="match status" value="1"/>
</dbReference>
<dbReference type="InterPro" id="IPR027417">
    <property type="entry name" value="P-loop_NTPase"/>
</dbReference>
<reference evidence="3" key="1">
    <citation type="journal article" date="2019" name="Int. J. Syst. Evol. Microbiol.">
        <title>The Global Catalogue of Microorganisms (GCM) 10K type strain sequencing project: providing services to taxonomists for standard genome sequencing and annotation.</title>
        <authorList>
            <consortium name="The Broad Institute Genomics Platform"/>
            <consortium name="The Broad Institute Genome Sequencing Center for Infectious Disease"/>
            <person name="Wu L."/>
            <person name="Ma J."/>
        </authorList>
    </citation>
    <scope>NUCLEOTIDE SEQUENCE [LARGE SCALE GENOMIC DNA]</scope>
    <source>
        <strain evidence="3">JCM 9377</strain>
    </source>
</reference>
<keyword evidence="3" id="KW-1185">Reference proteome</keyword>
<name>A0ABP6PZU2_9ACTN</name>
<organism evidence="2 3">
    <name type="scientific">Actinocorallia longicatena</name>
    <dbReference type="NCBI Taxonomy" id="111803"/>
    <lineage>
        <taxon>Bacteria</taxon>
        <taxon>Bacillati</taxon>
        <taxon>Actinomycetota</taxon>
        <taxon>Actinomycetes</taxon>
        <taxon>Streptosporangiales</taxon>
        <taxon>Thermomonosporaceae</taxon>
        <taxon>Actinocorallia</taxon>
    </lineage>
</organism>
<evidence type="ECO:0000313" key="3">
    <source>
        <dbReference type="Proteomes" id="UP001501237"/>
    </source>
</evidence>
<dbReference type="InterPro" id="IPR016032">
    <property type="entry name" value="Sig_transdc_resp-reg_C-effctor"/>
</dbReference>
<dbReference type="Gene3D" id="1.10.10.10">
    <property type="entry name" value="Winged helix-like DNA-binding domain superfamily/Winged helix DNA-binding domain"/>
    <property type="match status" value="1"/>
</dbReference>
<dbReference type="EMBL" id="BAAAUV010000002">
    <property type="protein sequence ID" value="GAA3197426.1"/>
    <property type="molecule type" value="Genomic_DNA"/>
</dbReference>
<gene>
    <name evidence="2" type="ORF">GCM10010468_08570</name>
</gene>
<dbReference type="Proteomes" id="UP001501237">
    <property type="component" value="Unassembled WGS sequence"/>
</dbReference>
<evidence type="ECO:0000259" key="1">
    <source>
        <dbReference type="SMART" id="SM00382"/>
    </source>
</evidence>
<accession>A0ABP6PZU2</accession>